<accession>A0ABU7S4M0</accession>
<evidence type="ECO:0000313" key="1">
    <source>
        <dbReference type="EMBL" id="MEE6263760.1"/>
    </source>
</evidence>
<evidence type="ECO:0008006" key="3">
    <source>
        <dbReference type="Google" id="ProtNLM"/>
    </source>
</evidence>
<dbReference type="Proteomes" id="UP001332243">
    <property type="component" value="Unassembled WGS sequence"/>
</dbReference>
<protein>
    <recommendedName>
        <fullName evidence="3">E9imm peptide</fullName>
    </recommendedName>
</protein>
<comment type="caution">
    <text evidence="1">The sequence shown here is derived from an EMBL/GenBank/DDBJ whole genome shotgun (WGS) entry which is preliminary data.</text>
</comment>
<keyword evidence="2" id="KW-1185">Reference proteome</keyword>
<name>A0ABU7S4M0_9ACTN</name>
<dbReference type="EMBL" id="JAZGQK010000042">
    <property type="protein sequence ID" value="MEE6263760.1"/>
    <property type="molecule type" value="Genomic_DNA"/>
</dbReference>
<organism evidence="1 2">
    <name type="scientific">Plantactinospora sonchi</name>
    <dbReference type="NCBI Taxonomy" id="1544735"/>
    <lineage>
        <taxon>Bacteria</taxon>
        <taxon>Bacillati</taxon>
        <taxon>Actinomycetota</taxon>
        <taxon>Actinomycetes</taxon>
        <taxon>Micromonosporales</taxon>
        <taxon>Micromonosporaceae</taxon>
        <taxon>Plantactinospora</taxon>
    </lineage>
</organism>
<reference evidence="1 2" key="1">
    <citation type="submission" date="2024-01" db="EMBL/GenBank/DDBJ databases">
        <title>Genome insights into Plantactinospora sonchi sp. nov.</title>
        <authorList>
            <person name="Wang L."/>
        </authorList>
    </citation>
    <scope>NUCLEOTIDE SEQUENCE [LARGE SCALE GENOMIC DNA]</scope>
    <source>
        <strain evidence="1 2">NEAU-QY2</strain>
    </source>
</reference>
<proteinExistence type="predicted"/>
<sequence length="86" mass="9798">MDDIWNGHRGRRLDRTEMAALVARIMAMDGTDEEIDTWLNLLDSQIPLPNGHSADLIFFPGRYGLSPEPDPKDVVDRMFAYRPIAL</sequence>
<dbReference type="RefSeq" id="WP_331218576.1">
    <property type="nucleotide sequence ID" value="NZ_JAZGQK010000042.1"/>
</dbReference>
<evidence type="ECO:0000313" key="2">
    <source>
        <dbReference type="Proteomes" id="UP001332243"/>
    </source>
</evidence>
<gene>
    <name evidence="1" type="ORF">V1633_35435</name>
</gene>